<organism evidence="1 2">
    <name type="scientific">Mycena metata</name>
    <dbReference type="NCBI Taxonomy" id="1033252"/>
    <lineage>
        <taxon>Eukaryota</taxon>
        <taxon>Fungi</taxon>
        <taxon>Dikarya</taxon>
        <taxon>Basidiomycota</taxon>
        <taxon>Agaricomycotina</taxon>
        <taxon>Agaricomycetes</taxon>
        <taxon>Agaricomycetidae</taxon>
        <taxon>Agaricales</taxon>
        <taxon>Marasmiineae</taxon>
        <taxon>Mycenaceae</taxon>
        <taxon>Mycena</taxon>
    </lineage>
</organism>
<dbReference type="AlphaFoldDB" id="A0AAD7JN10"/>
<dbReference type="Proteomes" id="UP001215598">
    <property type="component" value="Unassembled WGS sequence"/>
</dbReference>
<evidence type="ECO:0000313" key="1">
    <source>
        <dbReference type="EMBL" id="KAJ7768350.1"/>
    </source>
</evidence>
<dbReference type="EMBL" id="JARKIB010000020">
    <property type="protein sequence ID" value="KAJ7768350.1"/>
    <property type="molecule type" value="Genomic_DNA"/>
</dbReference>
<proteinExistence type="predicted"/>
<evidence type="ECO:0000313" key="2">
    <source>
        <dbReference type="Proteomes" id="UP001215598"/>
    </source>
</evidence>
<sequence>MRGERAGQESRARVWAIKEIFGSALCFQPWRRTQTLRLRTVLDETHRSIHYMEPEIASMATRPNLLGYLEHHAPDTDGSFSVCIAGGHGVIISQKLYESIPAEHRPALDTGVAGQAVEFTVMGGTQEIIGTTLLPWILTTTSGERIRLVLHALVLPKLFMGMFIGNGGLSWLKSESWGGGRGPQFSFDFGQSGKCTAGDLGLRQPHEDETLTSSSQDRKHLQQMIHSSRVYKQQ</sequence>
<protein>
    <submittedName>
        <fullName evidence="1">Uncharacterized protein</fullName>
    </submittedName>
</protein>
<reference evidence="1" key="1">
    <citation type="submission" date="2023-03" db="EMBL/GenBank/DDBJ databases">
        <title>Massive genome expansion in bonnet fungi (Mycena s.s.) driven by repeated elements and novel gene families across ecological guilds.</title>
        <authorList>
            <consortium name="Lawrence Berkeley National Laboratory"/>
            <person name="Harder C.B."/>
            <person name="Miyauchi S."/>
            <person name="Viragh M."/>
            <person name="Kuo A."/>
            <person name="Thoen E."/>
            <person name="Andreopoulos B."/>
            <person name="Lu D."/>
            <person name="Skrede I."/>
            <person name="Drula E."/>
            <person name="Henrissat B."/>
            <person name="Morin E."/>
            <person name="Kohler A."/>
            <person name="Barry K."/>
            <person name="LaButti K."/>
            <person name="Morin E."/>
            <person name="Salamov A."/>
            <person name="Lipzen A."/>
            <person name="Mereny Z."/>
            <person name="Hegedus B."/>
            <person name="Baldrian P."/>
            <person name="Stursova M."/>
            <person name="Weitz H."/>
            <person name="Taylor A."/>
            <person name="Grigoriev I.V."/>
            <person name="Nagy L.G."/>
            <person name="Martin F."/>
            <person name="Kauserud H."/>
        </authorList>
    </citation>
    <scope>NUCLEOTIDE SEQUENCE</scope>
    <source>
        <strain evidence="1">CBHHK182m</strain>
    </source>
</reference>
<accession>A0AAD7JN10</accession>
<keyword evidence="2" id="KW-1185">Reference proteome</keyword>
<name>A0AAD7JN10_9AGAR</name>
<comment type="caution">
    <text evidence="1">The sequence shown here is derived from an EMBL/GenBank/DDBJ whole genome shotgun (WGS) entry which is preliminary data.</text>
</comment>
<gene>
    <name evidence="1" type="ORF">B0H16DRAFT_1307798</name>
</gene>